<dbReference type="InterPro" id="IPR000850">
    <property type="entry name" value="Adenylat/UMP-CMP_kin"/>
</dbReference>
<dbReference type="GO" id="GO:0004017">
    <property type="term" value="F:AMP kinase activity"/>
    <property type="evidence" value="ECO:0007669"/>
    <property type="project" value="UniProtKB-EC"/>
</dbReference>
<dbReference type="Pfam" id="PF00406">
    <property type="entry name" value="ADK"/>
    <property type="match status" value="1"/>
</dbReference>
<keyword evidence="2" id="KW-0545">Nucleotide biosynthesis</keyword>
<proteinExistence type="inferred from homology"/>
<keyword evidence="4 5" id="KW-0418">Kinase</keyword>
<reference evidence="7 8" key="1">
    <citation type="journal article" date="2016" name="Nat. Commun.">
        <title>Thousands of microbial genomes shed light on interconnected biogeochemical processes in an aquifer system.</title>
        <authorList>
            <person name="Anantharaman K."/>
            <person name="Brown C.T."/>
            <person name="Hug L.A."/>
            <person name="Sharon I."/>
            <person name="Castelle C.J."/>
            <person name="Probst A.J."/>
            <person name="Thomas B.C."/>
            <person name="Singh A."/>
            <person name="Wilkins M.J."/>
            <person name="Karaoz U."/>
            <person name="Brodie E.L."/>
            <person name="Williams K.H."/>
            <person name="Hubbard S.S."/>
            <person name="Banfield J.F."/>
        </authorList>
    </citation>
    <scope>NUCLEOTIDE SEQUENCE [LARGE SCALE GENOMIC DNA]</scope>
</reference>
<keyword evidence="1 5" id="KW-0808">Transferase</keyword>
<dbReference type="PRINTS" id="PR00094">
    <property type="entry name" value="ADENYLTKNASE"/>
</dbReference>
<accession>A0A1F5PJL6</accession>
<comment type="catalytic activity">
    <reaction evidence="6">
        <text>AMP + ATP = 2 ADP</text>
        <dbReference type="Rhea" id="RHEA:12973"/>
        <dbReference type="ChEBI" id="CHEBI:30616"/>
        <dbReference type="ChEBI" id="CHEBI:456215"/>
        <dbReference type="ChEBI" id="CHEBI:456216"/>
        <dbReference type="EC" id="2.7.4.3"/>
    </reaction>
</comment>
<dbReference type="GO" id="GO:0005737">
    <property type="term" value="C:cytoplasm"/>
    <property type="evidence" value="ECO:0007669"/>
    <property type="project" value="UniProtKB-SubCell"/>
</dbReference>
<dbReference type="GO" id="GO:0005524">
    <property type="term" value="F:ATP binding"/>
    <property type="evidence" value="ECO:0007669"/>
    <property type="project" value="UniProtKB-KW"/>
</dbReference>
<protein>
    <recommendedName>
        <fullName evidence="6">Adenylate kinase</fullName>
        <ecNumber evidence="6">2.7.4.3</ecNumber>
    </recommendedName>
</protein>
<evidence type="ECO:0000256" key="1">
    <source>
        <dbReference type="ARBA" id="ARBA00022679"/>
    </source>
</evidence>
<dbReference type="PANTHER" id="PTHR23359">
    <property type="entry name" value="NUCLEOTIDE KINASE"/>
    <property type="match status" value="1"/>
</dbReference>
<gene>
    <name evidence="7" type="ORF">A3E29_02685</name>
</gene>
<evidence type="ECO:0000256" key="3">
    <source>
        <dbReference type="ARBA" id="ARBA00022741"/>
    </source>
</evidence>
<comment type="similarity">
    <text evidence="5">Belongs to the adenylate kinase family.</text>
</comment>
<dbReference type="AlphaFoldDB" id="A0A1F5PJL6"/>
<evidence type="ECO:0000313" key="7">
    <source>
        <dbReference type="EMBL" id="OGE89994.1"/>
    </source>
</evidence>
<dbReference type="InterPro" id="IPR027417">
    <property type="entry name" value="P-loop_NTPase"/>
</dbReference>
<dbReference type="SUPFAM" id="SSF52540">
    <property type="entry name" value="P-loop containing nucleoside triphosphate hydrolases"/>
    <property type="match status" value="1"/>
</dbReference>
<comment type="subcellular location">
    <subcellularLocation>
        <location evidence="6">Cytoplasm</location>
    </subcellularLocation>
</comment>
<name>A0A1F5PJL6_9BACT</name>
<evidence type="ECO:0000313" key="8">
    <source>
        <dbReference type="Proteomes" id="UP000177682"/>
    </source>
</evidence>
<evidence type="ECO:0000256" key="2">
    <source>
        <dbReference type="ARBA" id="ARBA00022727"/>
    </source>
</evidence>
<evidence type="ECO:0000256" key="5">
    <source>
        <dbReference type="RuleBase" id="RU003330"/>
    </source>
</evidence>
<dbReference type="EMBL" id="MFEY01000007">
    <property type="protein sequence ID" value="OGE89994.1"/>
    <property type="molecule type" value="Genomic_DNA"/>
</dbReference>
<comment type="caution">
    <text evidence="7">The sequence shown here is derived from an EMBL/GenBank/DDBJ whole genome shotgun (WGS) entry which is preliminary data.</text>
</comment>
<keyword evidence="6" id="KW-0067">ATP-binding</keyword>
<organism evidence="7 8">
    <name type="scientific">Candidatus Doudnabacteria bacterium RIFCSPHIGHO2_12_FULL_48_16</name>
    <dbReference type="NCBI Taxonomy" id="1817838"/>
    <lineage>
        <taxon>Bacteria</taxon>
        <taxon>Candidatus Doudnaibacteriota</taxon>
    </lineage>
</organism>
<sequence length="198" mass="23135">MKKLGFDLIFLGAPASGKDTQARLLANHYELKRVESGEYFRRHIRDKSAFGKTLRRTVGQAKPAPVAVMKIFLTKEIQIAPKKKNLVFVGNPKLKPEAQFLVKLLKKHSRDFLAFYVKLPVKEIIKRSFYRMRHDDLRKALIERRINWHKKQVGQTVKYFQALGKLKFINGNQHIFKVTRDIQKTINDYARSQANRTT</sequence>
<dbReference type="Proteomes" id="UP000177682">
    <property type="component" value="Unassembled WGS sequence"/>
</dbReference>
<dbReference type="Gene3D" id="3.40.50.300">
    <property type="entry name" value="P-loop containing nucleotide triphosphate hydrolases"/>
    <property type="match status" value="1"/>
</dbReference>
<dbReference type="EC" id="2.7.4.3" evidence="6"/>
<evidence type="ECO:0000256" key="6">
    <source>
        <dbReference type="RuleBase" id="RU003331"/>
    </source>
</evidence>
<keyword evidence="3 6" id="KW-0547">Nucleotide-binding</keyword>
<comment type="subunit">
    <text evidence="6">Monomer.</text>
</comment>
<evidence type="ECO:0000256" key="4">
    <source>
        <dbReference type="ARBA" id="ARBA00022777"/>
    </source>
</evidence>